<evidence type="ECO:0000313" key="3">
    <source>
        <dbReference type="Proteomes" id="UP000248410"/>
    </source>
</evidence>
<keyword evidence="1" id="KW-0812">Transmembrane</keyword>
<dbReference type="EMBL" id="CP029288">
    <property type="protein sequence ID" value="AWR97835.1"/>
    <property type="molecule type" value="Genomic_DNA"/>
</dbReference>
<dbReference type="KEGG" id="asul:DFR86_09970"/>
<organism evidence="2 3">
    <name type="scientific">Acidianus sulfidivorans JP7</name>
    <dbReference type="NCBI Taxonomy" id="619593"/>
    <lineage>
        <taxon>Archaea</taxon>
        <taxon>Thermoproteota</taxon>
        <taxon>Thermoprotei</taxon>
        <taxon>Sulfolobales</taxon>
        <taxon>Sulfolobaceae</taxon>
        <taxon>Acidianus</taxon>
    </lineage>
</organism>
<feature type="transmembrane region" description="Helical" evidence="1">
    <location>
        <begin position="297"/>
        <end position="318"/>
    </location>
</feature>
<evidence type="ECO:0008006" key="4">
    <source>
        <dbReference type="Google" id="ProtNLM"/>
    </source>
</evidence>
<keyword evidence="1" id="KW-1133">Transmembrane helix</keyword>
<dbReference type="InterPro" id="IPR015943">
    <property type="entry name" value="WD40/YVTN_repeat-like_dom_sf"/>
</dbReference>
<dbReference type="RefSeq" id="WP_110380725.1">
    <property type="nucleotide sequence ID" value="NZ_CP029288.2"/>
</dbReference>
<name>A0A2U9IPA1_9CREN</name>
<dbReference type="SUPFAM" id="SSF63825">
    <property type="entry name" value="YWTD domain"/>
    <property type="match status" value="2"/>
</dbReference>
<sequence>MLKFVFLVVLAISLIPVGNSPSGIIYSHNNIYVANYNSSSVSVIDPSSDSVIGVIHVGLNPVSIVCANGYVFVSDAGSDEVSIIKGGAVVKNVSLSASPYSLTFDNNTNEVFVSEPDVYSIVAISVNNLSIVRSFSIGFSPGSIVYDPSNNELYVAQLPIGEVGNVYVLNPNNGVIVNSYSIGGYPANLAYFNGNVFVASWYNNKVFIINSTGVYNFDAGVAPFGIVYDPNDGYLYVSDVATNSVLAMTLSGHIVDNISAGMRPSYMVFADGKIFVSSALSNAVYVIPQVPPPSLPLSIYLLIIGSIAVIGVVGFIVVRNQMKSINNNKKTKK</sequence>
<dbReference type="PANTHER" id="PTHR47197:SF3">
    <property type="entry name" value="DIHYDRO-HEME D1 DEHYDROGENASE"/>
    <property type="match status" value="1"/>
</dbReference>
<dbReference type="PANTHER" id="PTHR47197">
    <property type="entry name" value="PROTEIN NIRF"/>
    <property type="match status" value="1"/>
</dbReference>
<evidence type="ECO:0000313" key="2">
    <source>
        <dbReference type="EMBL" id="AWR97835.1"/>
    </source>
</evidence>
<dbReference type="Proteomes" id="UP000248410">
    <property type="component" value="Chromosome"/>
</dbReference>
<evidence type="ECO:0000256" key="1">
    <source>
        <dbReference type="SAM" id="Phobius"/>
    </source>
</evidence>
<keyword evidence="1" id="KW-0472">Membrane</keyword>
<dbReference type="GeneID" id="36838297"/>
<dbReference type="NCBIfam" id="TIGR02276">
    <property type="entry name" value="beta_rpt_yvtn"/>
    <property type="match status" value="1"/>
</dbReference>
<dbReference type="Gene3D" id="2.130.10.10">
    <property type="entry name" value="YVTN repeat-like/Quinoprotein amine dehydrogenase"/>
    <property type="match status" value="3"/>
</dbReference>
<keyword evidence="3" id="KW-1185">Reference proteome</keyword>
<dbReference type="OrthoDB" id="43870at2157"/>
<proteinExistence type="predicted"/>
<protein>
    <recommendedName>
        <fullName evidence="4">YncE family protein</fullName>
    </recommendedName>
</protein>
<reference evidence="2 3" key="1">
    <citation type="submission" date="2018-05" db="EMBL/GenBank/DDBJ databases">
        <title>Complete Genome Sequences of Extremely Thermoacidophilic, Metal-Mobilizing Type-Strain Members of the Archaeal Family Sulfolobaceae: Acidianus brierleyi DSM-1651T, Acidianus sulfidivorans DSM-18786T, Metallosphaera hakonensis DSM-7519T, and Metallosphaera prunae DSM-10039T.</title>
        <authorList>
            <person name="Counts J.A."/>
            <person name="Kelly R.M."/>
        </authorList>
    </citation>
    <scope>NUCLEOTIDE SEQUENCE [LARGE SCALE GENOMIC DNA]</scope>
    <source>
        <strain evidence="2 3">JP7</strain>
    </source>
</reference>
<accession>A0A2U9IPA1</accession>
<dbReference type="AlphaFoldDB" id="A0A2U9IPA1"/>
<gene>
    <name evidence="2" type="ORF">DFR86_09970</name>
</gene>
<dbReference type="InterPro" id="IPR051200">
    <property type="entry name" value="Host-pathogen_enzymatic-act"/>
</dbReference>
<dbReference type="InterPro" id="IPR011964">
    <property type="entry name" value="YVTN_b-propeller_repeat"/>
</dbReference>